<dbReference type="PANTHER" id="PTHR31099:SF41">
    <property type="entry name" value="TRANSPOSASE (PUTATIVE), GYPSY TYPE-RELATED"/>
    <property type="match status" value="1"/>
</dbReference>
<evidence type="ECO:0000256" key="2">
    <source>
        <dbReference type="SAM" id="MobiDB-lite"/>
    </source>
</evidence>
<feature type="coiled-coil region" evidence="1">
    <location>
        <begin position="337"/>
        <end position="364"/>
    </location>
</feature>
<feature type="compositionally biased region" description="Basic and acidic residues" evidence="2">
    <location>
        <begin position="1"/>
        <end position="11"/>
    </location>
</feature>
<dbReference type="Pfam" id="PF03004">
    <property type="entry name" value="Transposase_24"/>
    <property type="match status" value="1"/>
</dbReference>
<dbReference type="PANTHER" id="PTHR31099">
    <property type="entry name" value="OS06G0165300 PROTEIN"/>
    <property type="match status" value="1"/>
</dbReference>
<gene>
    <name evidence="4" type="ORF">Tco_0936936</name>
</gene>
<dbReference type="InterPro" id="IPR007321">
    <property type="entry name" value="Transposase_28"/>
</dbReference>
<dbReference type="EMBL" id="BQNB010015193">
    <property type="protein sequence ID" value="GJT37071.1"/>
    <property type="molecule type" value="Genomic_DNA"/>
</dbReference>
<feature type="region of interest" description="Disordered" evidence="2">
    <location>
        <begin position="776"/>
        <end position="813"/>
    </location>
</feature>
<feature type="domain" description="Transposase (putative) gypsy type" evidence="3">
    <location>
        <begin position="537"/>
        <end position="596"/>
    </location>
</feature>
<evidence type="ECO:0000259" key="3">
    <source>
        <dbReference type="Pfam" id="PF04195"/>
    </source>
</evidence>
<dbReference type="InterPro" id="IPR004252">
    <property type="entry name" value="Probable_transposase_24"/>
</dbReference>
<evidence type="ECO:0000313" key="4">
    <source>
        <dbReference type="EMBL" id="GJT37071.1"/>
    </source>
</evidence>
<feature type="compositionally biased region" description="Polar residues" evidence="2">
    <location>
        <begin position="50"/>
        <end position="67"/>
    </location>
</feature>
<dbReference type="Pfam" id="PF04195">
    <property type="entry name" value="Transposase_28"/>
    <property type="match status" value="1"/>
</dbReference>
<evidence type="ECO:0000313" key="5">
    <source>
        <dbReference type="Proteomes" id="UP001151760"/>
    </source>
</evidence>
<evidence type="ECO:0000256" key="1">
    <source>
        <dbReference type="SAM" id="Coils"/>
    </source>
</evidence>
<reference evidence="4" key="1">
    <citation type="journal article" date="2022" name="Int. J. Mol. Sci.">
        <title>Draft Genome of Tanacetum Coccineum: Genomic Comparison of Closely Related Tanacetum-Family Plants.</title>
        <authorList>
            <person name="Yamashiro T."/>
            <person name="Shiraishi A."/>
            <person name="Nakayama K."/>
            <person name="Satake H."/>
        </authorList>
    </citation>
    <scope>NUCLEOTIDE SEQUENCE</scope>
</reference>
<proteinExistence type="predicted"/>
<reference evidence="4" key="2">
    <citation type="submission" date="2022-01" db="EMBL/GenBank/DDBJ databases">
        <authorList>
            <person name="Yamashiro T."/>
            <person name="Shiraishi A."/>
            <person name="Satake H."/>
            <person name="Nakayama K."/>
        </authorList>
    </citation>
    <scope>NUCLEOTIDE SEQUENCE</scope>
</reference>
<sequence>MHVKGSIHDYSHQSSPSIDTPLEPNLFSTIRQNNSSSSSVSTYSQTLRSETSAFESTMHQTSSSSAPSMDEQDEIDENLNRDGNFLRTQTMTTKEVYKLNEGEMIVRRFDFPRSKDVDDVVFSHLRDKFRTLKHRIKKSLLALAAKRLHEANNFDGEMQYTDDEILQALDLVEAPHYFVDHQWESYKDHLRAPKTKQLSAHGKKARGSQVHIHTTGAMSLARKKDAYKVKYKREPDDIEIFEMEHVTKLGSYVDDRSRVLASKAKAGFANKLFEVGISERDDPEKRLEIAREVMQELRPPKKNGRPCGYGVGVTKSQVTKFSFDLRRMRRQGVSSENRFLLNKVAEQSKQIEKQSRKMNMMEENMTKFIGELKTMLPDLFATRTSKTQPLAYEHRSRYRKLAGNLIGASLKIVFLRNVDKGKEKRKVNVTRLRFRDSFASSAAICFFPLLLRDVSLYMLVETCETWTLLGLSLGSDPFLLFTMSNITDIKSVLTQKGLDIFCHKFYIPEDVHPQLPSPNQTTHEMLVGKIGVYTRFFEYANFRLPLFTFLVNVLRHFRINLSQLSVIAAAKVSHFEILCRVHNIKPTVGLFRCFYVNSKNKGCMSFSKRSDSDAVCCTKSLDLPKHWNDNFFWVDSFACTASFLWHTEKNVSRDPFPKSTEFNADDYAVLVAHPAPFRKFPEPFLCLIRMSRYYTLDEDTYPSFLHDDGTEMDLSAFIHVVDPTKVKVVERERAEREKNFWNPSADQGDSAAGGGHDAEIELVTGAENIAAKNVIVERPRRQRKKRQAVTDASGSSHPPKKLRWDHRTSSGAATGDKSPFILKELLASSILNVEVGVDAMATLPLVTSLVSTTPGCEGGNPTDSIIGLNLCTVGPSKRSIVLPPVMTEAVVTSHAASDPSIPLPEIVRAYVVGPYYSTKQDLSMGSQELNTETLHQVFVSQWNVLNDSLLDDYDVSREFVDHLAPPALFFQIHEMDYHHLFTEFNVRTACQACLNAKAIDDEVENLKAQLLLKEAEAAEATDDEVENLKAQLLLKETEAAEAARLRAQVFAVEATKKMHADEIDALKQRNVALENEKDSLDGKVTELQSLVSAKDLELKDLNVHALETKCSSLRDQVVKLDADLLKMALHLEEKLYPHLLTTISSRRWLLTRGVKLAIVKCLNSPEYLTALGSAISRAIEKGMQNRLSTGIGHEKAGRSLADVVAYNSAVEADYNSTLQRLREVDFPLLAELSSHKDASVADIMDLLHLESPLTDAPGISDLQPDVEQLALPIHRPEDQVVLGETSLSFALSVAHSRVEKIRENVAAQRSALINVWVPLVDPLSANNLIGAASTSGNVPAAVVATTALSTTFASASSVPPITTDDYEIVSVDGQEDAQGNVQGHVASFPIVEFEKEELDTTPERDPPS</sequence>
<keyword evidence="5" id="KW-1185">Reference proteome</keyword>
<feature type="region of interest" description="Disordered" evidence="2">
    <location>
        <begin position="1"/>
        <end position="73"/>
    </location>
</feature>
<protein>
    <submittedName>
        <fullName evidence="4">Gypsy type transposase</fullName>
    </submittedName>
</protein>
<name>A0ABQ5DCX6_9ASTR</name>
<organism evidence="4 5">
    <name type="scientific">Tanacetum coccineum</name>
    <dbReference type="NCBI Taxonomy" id="301880"/>
    <lineage>
        <taxon>Eukaryota</taxon>
        <taxon>Viridiplantae</taxon>
        <taxon>Streptophyta</taxon>
        <taxon>Embryophyta</taxon>
        <taxon>Tracheophyta</taxon>
        <taxon>Spermatophyta</taxon>
        <taxon>Magnoliopsida</taxon>
        <taxon>eudicotyledons</taxon>
        <taxon>Gunneridae</taxon>
        <taxon>Pentapetalae</taxon>
        <taxon>asterids</taxon>
        <taxon>campanulids</taxon>
        <taxon>Asterales</taxon>
        <taxon>Asteraceae</taxon>
        <taxon>Asteroideae</taxon>
        <taxon>Anthemideae</taxon>
        <taxon>Anthemidinae</taxon>
        <taxon>Tanacetum</taxon>
    </lineage>
</organism>
<feature type="compositionally biased region" description="Low complexity" evidence="2">
    <location>
        <begin position="28"/>
        <end position="49"/>
    </location>
</feature>
<feature type="coiled-coil region" evidence="1">
    <location>
        <begin position="996"/>
        <end position="1090"/>
    </location>
</feature>
<comment type="caution">
    <text evidence="4">The sequence shown here is derived from an EMBL/GenBank/DDBJ whole genome shotgun (WGS) entry which is preliminary data.</text>
</comment>
<accession>A0ABQ5DCX6</accession>
<dbReference type="Proteomes" id="UP001151760">
    <property type="component" value="Unassembled WGS sequence"/>
</dbReference>
<keyword evidence="1" id="KW-0175">Coiled coil</keyword>